<reference evidence="2 3" key="1">
    <citation type="submission" date="2018-01" db="EMBL/GenBank/DDBJ databases">
        <authorList>
            <person name="Gaut B.S."/>
            <person name="Morton B.R."/>
            <person name="Clegg M.T."/>
            <person name="Duvall M.R."/>
        </authorList>
    </citation>
    <scope>NUCLEOTIDE SEQUENCE [LARGE SCALE GENOMIC DNA]</scope>
    <source>
        <strain evidence="2">Cupriavidus taiwanensis LMG 19425</strain>
    </source>
</reference>
<protein>
    <submittedName>
        <fullName evidence="2">Uncharacterized protein</fullName>
    </submittedName>
</protein>
<evidence type="ECO:0000313" key="2">
    <source>
        <dbReference type="EMBL" id="SPK72449.1"/>
    </source>
</evidence>
<evidence type="ECO:0000313" key="3">
    <source>
        <dbReference type="Proteomes" id="UP000255505"/>
    </source>
</evidence>
<dbReference type="AlphaFoldDB" id="A0A375IFV8"/>
<organism evidence="2 3">
    <name type="scientific">Cupriavidus taiwanensis</name>
    <dbReference type="NCBI Taxonomy" id="164546"/>
    <lineage>
        <taxon>Bacteria</taxon>
        <taxon>Pseudomonadati</taxon>
        <taxon>Pseudomonadota</taxon>
        <taxon>Betaproteobacteria</taxon>
        <taxon>Burkholderiales</taxon>
        <taxon>Burkholderiaceae</taxon>
        <taxon>Cupriavidus</taxon>
    </lineage>
</organism>
<accession>A0A375IFV8</accession>
<proteinExistence type="predicted"/>
<gene>
    <name evidence="2" type="ORF">CT19425_70149</name>
</gene>
<name>A0A375IFV8_9BURK</name>
<dbReference type="EMBL" id="LT991976">
    <property type="protein sequence ID" value="SPK72449.1"/>
    <property type="molecule type" value="Genomic_DNA"/>
</dbReference>
<sequence>MLWLQRMARCYQGKRWGYFQALPSMPKALRSAPGNGVAFLGLIGVNDRPLQLVDVLPTSDSRMESSEWTPSPFAKRGTRTNPARRLPRAKRWNKWWPSIPAPKARVRRTTG</sequence>
<feature type="region of interest" description="Disordered" evidence="1">
    <location>
        <begin position="61"/>
        <end position="87"/>
    </location>
</feature>
<dbReference type="Proteomes" id="UP000255505">
    <property type="component" value="Chromosome I"/>
</dbReference>
<evidence type="ECO:0000256" key="1">
    <source>
        <dbReference type="SAM" id="MobiDB-lite"/>
    </source>
</evidence>